<dbReference type="Proteomes" id="UP000005239">
    <property type="component" value="Unassembled WGS sequence"/>
</dbReference>
<evidence type="ECO:0000313" key="2">
    <source>
        <dbReference type="Proteomes" id="UP000005239"/>
    </source>
</evidence>
<accession>A0A8R1YE77</accession>
<accession>A0A2A6BR56</accession>
<protein>
    <submittedName>
        <fullName evidence="1">Uncharacterized protein</fullName>
    </submittedName>
</protein>
<name>A0A2A6BR56_PRIPA</name>
<sequence>MYQQPAYNGQYPPYQPQYQPQSSCARALLIFVLFAGEVALCAMGLAGLLRRSTGLIMAYIIVLILAVAALVIDIFGCIIMAMFPKEVKKAFRESEGYEDWPKDQKEVIENQLGTLIGLAIFIVLCAIAYKAAHLAFTIQARKEIVLLRRASAEQQQPFLQLWQPPPGTMTSSKTHESA</sequence>
<keyword evidence="2" id="KW-1185">Reference proteome</keyword>
<gene>
    <name evidence="1" type="primary">WBGene00095892</name>
</gene>
<dbReference type="EnsemblMetazoa" id="PPA06338.1">
    <property type="protein sequence ID" value="PPA06338.1"/>
    <property type="gene ID" value="WBGene00095892"/>
</dbReference>
<dbReference type="AlphaFoldDB" id="A0A2A6BR56"/>
<reference evidence="1" key="2">
    <citation type="submission" date="2022-06" db="UniProtKB">
        <authorList>
            <consortium name="EnsemblMetazoa"/>
        </authorList>
    </citation>
    <scope>IDENTIFICATION</scope>
    <source>
        <strain evidence="1">PS312</strain>
    </source>
</reference>
<organism evidence="1 2">
    <name type="scientific">Pristionchus pacificus</name>
    <name type="common">Parasitic nematode worm</name>
    <dbReference type="NCBI Taxonomy" id="54126"/>
    <lineage>
        <taxon>Eukaryota</taxon>
        <taxon>Metazoa</taxon>
        <taxon>Ecdysozoa</taxon>
        <taxon>Nematoda</taxon>
        <taxon>Chromadorea</taxon>
        <taxon>Rhabditida</taxon>
        <taxon>Rhabditina</taxon>
        <taxon>Diplogasteromorpha</taxon>
        <taxon>Diplogasteroidea</taxon>
        <taxon>Neodiplogasteridae</taxon>
        <taxon>Pristionchus</taxon>
    </lineage>
</organism>
<evidence type="ECO:0000313" key="1">
    <source>
        <dbReference type="EnsemblMetazoa" id="PPA06338.1"/>
    </source>
</evidence>
<proteinExistence type="predicted"/>
<reference evidence="2" key="1">
    <citation type="journal article" date="2008" name="Nat. Genet.">
        <title>The Pristionchus pacificus genome provides a unique perspective on nematode lifestyle and parasitism.</title>
        <authorList>
            <person name="Dieterich C."/>
            <person name="Clifton S.W."/>
            <person name="Schuster L.N."/>
            <person name="Chinwalla A."/>
            <person name="Delehaunty K."/>
            <person name="Dinkelacker I."/>
            <person name="Fulton L."/>
            <person name="Fulton R."/>
            <person name="Godfrey J."/>
            <person name="Minx P."/>
            <person name="Mitreva M."/>
            <person name="Roeseler W."/>
            <person name="Tian H."/>
            <person name="Witte H."/>
            <person name="Yang S.P."/>
            <person name="Wilson R.K."/>
            <person name="Sommer R.J."/>
        </authorList>
    </citation>
    <scope>NUCLEOTIDE SEQUENCE [LARGE SCALE GENOMIC DNA]</scope>
    <source>
        <strain evidence="2">PS312</strain>
    </source>
</reference>